<evidence type="ECO:0000256" key="2">
    <source>
        <dbReference type="ARBA" id="ARBA00022475"/>
    </source>
</evidence>
<reference evidence="11" key="1">
    <citation type="submission" date="2019-10" db="EMBL/GenBank/DDBJ databases">
        <authorList>
            <consortium name="Genoscope - CEA"/>
            <person name="William W."/>
        </authorList>
    </citation>
    <scope>NUCLEOTIDE SEQUENCE [LARGE SCALE GENOMIC DNA]</scope>
    <source>
        <strain evidence="11">BBR_PRJEB10992</strain>
    </source>
</reference>
<feature type="transmembrane region" description="Helical" evidence="9">
    <location>
        <begin position="325"/>
        <end position="346"/>
    </location>
</feature>
<gene>
    <name evidence="11" type="ORF">PL8927_880052</name>
</gene>
<keyword evidence="7 9" id="KW-0472">Membrane</keyword>
<evidence type="ECO:0000256" key="4">
    <source>
        <dbReference type="ARBA" id="ARBA00022679"/>
    </source>
</evidence>
<dbReference type="EMBL" id="CZCU02000166">
    <property type="protein sequence ID" value="VXD25502.1"/>
    <property type="molecule type" value="Genomic_DNA"/>
</dbReference>
<sequence>MTFNPQTSPLGSLPIHKIRSWLPITLILLLATILYLYQLGTEPLWQDEYYSVRDAEDFNILNPGVRPLYFILLQFWMNFGKSDAWLRGLSVIFGIGNVFLTYQIGRRTAGEIIGIISAFLLTLSPIFIFHAQEVRMYSMSTFLALLGTLILIEALEHLNIKWLILWAIARVLTTLTSPLNILILFPDLVIIAWRYRNQRRVLLSIGICLFLTGLLIIPSSVAILNVAPKFFGDWVADLSPINLKTVLSTPEVFTVDAPSSRELSKGMAVFFKLYSILLLGLMTVSLYYIIKHRIQPLLWIVAWAFLPPLPILLMSYAFANIWFPRYLLFVAPYFFILLAIGFIQIFYRWRYLAAVIGIYYLIAVGWGLTHYYTTSDRVNWSAISQVITSQEKPGDVIIYSRTPRNVQKPNPLSRYYQGQIPIELQVNVCAETVAKKQPVSDAKTVKITPLSNLLSTHSRFWVLCEAFDERVFNNFVSNQFKTQEHQTFKTGFEPLQLFLLVPKSSETPPKITPQTGNPNPNSPEKI</sequence>
<keyword evidence="3" id="KW-0328">Glycosyltransferase</keyword>
<evidence type="ECO:0000256" key="9">
    <source>
        <dbReference type="SAM" id="Phobius"/>
    </source>
</evidence>
<feature type="compositionally biased region" description="Polar residues" evidence="8">
    <location>
        <begin position="505"/>
        <end position="519"/>
    </location>
</feature>
<evidence type="ECO:0000256" key="6">
    <source>
        <dbReference type="ARBA" id="ARBA00022989"/>
    </source>
</evidence>
<proteinExistence type="predicted"/>
<name>A0A7Z9BZ75_9CYAN</name>
<feature type="region of interest" description="Disordered" evidence="8">
    <location>
        <begin position="505"/>
        <end position="526"/>
    </location>
</feature>
<comment type="subcellular location">
    <subcellularLocation>
        <location evidence="1">Cell membrane</location>
        <topology evidence="1">Multi-pass membrane protein</topology>
    </subcellularLocation>
</comment>
<dbReference type="AlphaFoldDB" id="A0A7Z9BZ75"/>
<dbReference type="OrthoDB" id="438909at2"/>
<feature type="transmembrane region" description="Helical" evidence="9">
    <location>
        <begin position="21"/>
        <end position="40"/>
    </location>
</feature>
<evidence type="ECO:0000259" key="10">
    <source>
        <dbReference type="Pfam" id="PF13231"/>
    </source>
</evidence>
<dbReference type="RefSeq" id="WP_083626874.1">
    <property type="nucleotide sequence ID" value="NZ_LR734886.1"/>
</dbReference>
<dbReference type="GO" id="GO:0009103">
    <property type="term" value="P:lipopolysaccharide biosynthetic process"/>
    <property type="evidence" value="ECO:0007669"/>
    <property type="project" value="UniProtKB-ARBA"/>
</dbReference>
<evidence type="ECO:0000313" key="11">
    <source>
        <dbReference type="EMBL" id="VXD25502.1"/>
    </source>
</evidence>
<dbReference type="InterPro" id="IPR050297">
    <property type="entry name" value="LipidA_mod_glycosyltrf_83"/>
</dbReference>
<evidence type="ECO:0000256" key="8">
    <source>
        <dbReference type="SAM" id="MobiDB-lite"/>
    </source>
</evidence>
<comment type="caution">
    <text evidence="11">The sequence shown here is derived from an EMBL/GenBank/DDBJ whole genome shotgun (WGS) entry which is preliminary data.</text>
</comment>
<feature type="transmembrane region" description="Helical" evidence="9">
    <location>
        <begin position="351"/>
        <end position="372"/>
    </location>
</feature>
<dbReference type="PANTHER" id="PTHR33908">
    <property type="entry name" value="MANNOSYLTRANSFERASE YKCB-RELATED"/>
    <property type="match status" value="1"/>
</dbReference>
<dbReference type="GO" id="GO:0005886">
    <property type="term" value="C:plasma membrane"/>
    <property type="evidence" value="ECO:0007669"/>
    <property type="project" value="UniProtKB-SubCell"/>
</dbReference>
<keyword evidence="5 9" id="KW-0812">Transmembrane</keyword>
<dbReference type="Proteomes" id="UP000184550">
    <property type="component" value="Unassembled WGS sequence"/>
</dbReference>
<feature type="domain" description="Glycosyltransferase RgtA/B/C/D-like" evidence="10">
    <location>
        <begin position="68"/>
        <end position="219"/>
    </location>
</feature>
<evidence type="ECO:0000313" key="12">
    <source>
        <dbReference type="Proteomes" id="UP000184550"/>
    </source>
</evidence>
<evidence type="ECO:0000256" key="1">
    <source>
        <dbReference type="ARBA" id="ARBA00004651"/>
    </source>
</evidence>
<feature type="transmembrane region" description="Helical" evidence="9">
    <location>
        <begin position="84"/>
        <end position="104"/>
    </location>
</feature>
<feature type="transmembrane region" description="Helical" evidence="9">
    <location>
        <begin position="269"/>
        <end position="290"/>
    </location>
</feature>
<dbReference type="GO" id="GO:0016763">
    <property type="term" value="F:pentosyltransferase activity"/>
    <property type="evidence" value="ECO:0007669"/>
    <property type="project" value="TreeGrafter"/>
</dbReference>
<feature type="transmembrane region" description="Helical" evidence="9">
    <location>
        <begin position="201"/>
        <end position="224"/>
    </location>
</feature>
<dbReference type="InterPro" id="IPR038731">
    <property type="entry name" value="RgtA/B/C-like"/>
</dbReference>
<keyword evidence="6 9" id="KW-1133">Transmembrane helix</keyword>
<feature type="transmembrane region" description="Helical" evidence="9">
    <location>
        <begin position="110"/>
        <end position="129"/>
    </location>
</feature>
<feature type="transmembrane region" description="Helical" evidence="9">
    <location>
        <begin position="297"/>
        <end position="319"/>
    </location>
</feature>
<protein>
    <recommendedName>
        <fullName evidence="10">Glycosyltransferase RgtA/B/C/D-like domain-containing protein</fullName>
    </recommendedName>
</protein>
<keyword evidence="2" id="KW-1003">Cell membrane</keyword>
<accession>A0A7Z9BZ75</accession>
<evidence type="ECO:0000256" key="3">
    <source>
        <dbReference type="ARBA" id="ARBA00022676"/>
    </source>
</evidence>
<evidence type="ECO:0000256" key="7">
    <source>
        <dbReference type="ARBA" id="ARBA00023136"/>
    </source>
</evidence>
<keyword evidence="12" id="KW-1185">Reference proteome</keyword>
<organism evidence="11 12">
    <name type="scientific">Planktothrix serta PCC 8927</name>
    <dbReference type="NCBI Taxonomy" id="671068"/>
    <lineage>
        <taxon>Bacteria</taxon>
        <taxon>Bacillati</taxon>
        <taxon>Cyanobacteriota</taxon>
        <taxon>Cyanophyceae</taxon>
        <taxon>Oscillatoriophycideae</taxon>
        <taxon>Oscillatoriales</taxon>
        <taxon>Microcoleaceae</taxon>
        <taxon>Planktothrix</taxon>
    </lineage>
</organism>
<feature type="transmembrane region" description="Helical" evidence="9">
    <location>
        <begin position="164"/>
        <end position="189"/>
    </location>
</feature>
<keyword evidence="4" id="KW-0808">Transferase</keyword>
<dbReference type="PANTHER" id="PTHR33908:SF11">
    <property type="entry name" value="MEMBRANE PROTEIN"/>
    <property type="match status" value="1"/>
</dbReference>
<dbReference type="Pfam" id="PF13231">
    <property type="entry name" value="PMT_2"/>
    <property type="match status" value="1"/>
</dbReference>
<evidence type="ECO:0000256" key="5">
    <source>
        <dbReference type="ARBA" id="ARBA00022692"/>
    </source>
</evidence>